<evidence type="ECO:0000313" key="3">
    <source>
        <dbReference type="Proteomes" id="UP000996601"/>
    </source>
</evidence>
<gene>
    <name evidence="2" type="ORF">GB927_007645</name>
</gene>
<evidence type="ECO:0000256" key="1">
    <source>
        <dbReference type="SAM" id="MobiDB-lite"/>
    </source>
</evidence>
<name>A0ABT1R3Z0_9HYPH</name>
<evidence type="ECO:0008006" key="4">
    <source>
        <dbReference type="Google" id="ProtNLM"/>
    </source>
</evidence>
<proteinExistence type="predicted"/>
<evidence type="ECO:0000313" key="2">
    <source>
        <dbReference type="EMBL" id="MCQ4629900.1"/>
    </source>
</evidence>
<reference evidence="2" key="1">
    <citation type="submission" date="2021-07" db="EMBL/GenBank/DDBJ databases">
        <title>Shinella sp. nov., a novel member of the genus Shinella from water.</title>
        <authorList>
            <person name="Deng Y."/>
        </authorList>
    </citation>
    <scope>NUCLEOTIDE SEQUENCE</scope>
    <source>
        <strain evidence="2">CPCC 100929</strain>
    </source>
</reference>
<feature type="compositionally biased region" description="Basic and acidic residues" evidence="1">
    <location>
        <begin position="7"/>
        <end position="61"/>
    </location>
</feature>
<dbReference type="RefSeq" id="WP_256116071.1">
    <property type="nucleotide sequence ID" value="NZ_WHSB02000002.1"/>
</dbReference>
<sequence>MAIENAPTDKGKEGARGLHKATRAEERKVEAEKGSDIAKGADRFEERSRSSDGKSAGEKQK</sequence>
<keyword evidence="3" id="KW-1185">Reference proteome</keyword>
<organism evidence="2 3">
    <name type="scientific">Shinella lacus</name>
    <dbReference type="NCBI Taxonomy" id="2654216"/>
    <lineage>
        <taxon>Bacteria</taxon>
        <taxon>Pseudomonadati</taxon>
        <taxon>Pseudomonadota</taxon>
        <taxon>Alphaproteobacteria</taxon>
        <taxon>Hyphomicrobiales</taxon>
        <taxon>Rhizobiaceae</taxon>
        <taxon>Shinella</taxon>
    </lineage>
</organism>
<protein>
    <recommendedName>
        <fullName evidence="4">Stress-induced protein</fullName>
    </recommendedName>
</protein>
<comment type="caution">
    <text evidence="2">The sequence shown here is derived from an EMBL/GenBank/DDBJ whole genome shotgun (WGS) entry which is preliminary data.</text>
</comment>
<accession>A0ABT1R3Z0</accession>
<feature type="region of interest" description="Disordered" evidence="1">
    <location>
        <begin position="1"/>
        <end position="61"/>
    </location>
</feature>
<dbReference type="Proteomes" id="UP000996601">
    <property type="component" value="Unassembled WGS sequence"/>
</dbReference>
<dbReference type="EMBL" id="WHSB02000002">
    <property type="protein sequence ID" value="MCQ4629900.1"/>
    <property type="molecule type" value="Genomic_DNA"/>
</dbReference>